<dbReference type="EMBL" id="BKCJ010399336">
    <property type="protein sequence ID" value="GFA29194.1"/>
    <property type="molecule type" value="Genomic_DNA"/>
</dbReference>
<dbReference type="Pfam" id="PF04827">
    <property type="entry name" value="Plant_tran"/>
    <property type="match status" value="1"/>
</dbReference>
<accession>A0A699JDI0</accession>
<gene>
    <name evidence="1" type="ORF">Tci_601166</name>
</gene>
<organism evidence="1">
    <name type="scientific">Tanacetum cinerariifolium</name>
    <name type="common">Dalmatian daisy</name>
    <name type="synonym">Chrysanthemum cinerariifolium</name>
    <dbReference type="NCBI Taxonomy" id="118510"/>
    <lineage>
        <taxon>Eukaryota</taxon>
        <taxon>Viridiplantae</taxon>
        <taxon>Streptophyta</taxon>
        <taxon>Embryophyta</taxon>
        <taxon>Tracheophyta</taxon>
        <taxon>Spermatophyta</taxon>
        <taxon>Magnoliopsida</taxon>
        <taxon>eudicotyledons</taxon>
        <taxon>Gunneridae</taxon>
        <taxon>Pentapetalae</taxon>
        <taxon>asterids</taxon>
        <taxon>campanulids</taxon>
        <taxon>Asterales</taxon>
        <taxon>Asteraceae</taxon>
        <taxon>Asteroideae</taxon>
        <taxon>Anthemideae</taxon>
        <taxon>Anthemidinae</taxon>
        <taxon>Tanacetum</taxon>
    </lineage>
</organism>
<dbReference type="InterPro" id="IPR012677">
    <property type="entry name" value="Nucleotide-bd_a/b_plait_sf"/>
</dbReference>
<sequence>MNANDEYENLSDHDDEMDLWFMTKAIEMHELMQQEAGAYNDLTVLHNSSLFDDLLNYIALVASFLVNGVQYEKRYYLADGIYPQWATESCSAKELFQSCKQHGHVVDTFIPNKRSKTGMRFGFVRFINVLNEERLVNNLCTVWIDRFKLHANIARFHRTLLNEKKSIPKKAGGVKKDTGVNEVGNSYVHVVKGQMQPGNKESEAILALFLSDECLLSKDLSKSLFGRVEQFSSLANFRKAVSNEGFSDIKIQYMGELWVLLEFVSEDYMKLFQDNVSIGSWFSQLKKASMEFNTEGRTAWVEIEGIPFKLWSDNTFKRIATKWGELLDIDDQDGMCFYSKRLCIYTKSEKNIFEEFKIIFRGKAFW</sequence>
<feature type="non-terminal residue" evidence="1">
    <location>
        <position position="366"/>
    </location>
</feature>
<dbReference type="InterPro" id="IPR006912">
    <property type="entry name" value="Harbinger_derived_prot"/>
</dbReference>
<dbReference type="SUPFAM" id="SSF54928">
    <property type="entry name" value="RNA-binding domain, RBD"/>
    <property type="match status" value="1"/>
</dbReference>
<comment type="caution">
    <text evidence="1">The sequence shown here is derived from an EMBL/GenBank/DDBJ whole genome shotgun (WGS) entry which is preliminary data.</text>
</comment>
<protein>
    <submittedName>
        <fullName evidence="1">Glucose-methanol-choline oxidoreductase, FAD/NAD(P)-binding domain protein</fullName>
    </submittedName>
</protein>
<dbReference type="Gene3D" id="3.30.70.330">
    <property type="match status" value="1"/>
</dbReference>
<evidence type="ECO:0000313" key="1">
    <source>
        <dbReference type="EMBL" id="GFA29194.1"/>
    </source>
</evidence>
<dbReference type="InterPro" id="IPR035979">
    <property type="entry name" value="RBD_domain_sf"/>
</dbReference>
<reference evidence="1" key="1">
    <citation type="journal article" date="2019" name="Sci. Rep.">
        <title>Draft genome of Tanacetum cinerariifolium, the natural source of mosquito coil.</title>
        <authorList>
            <person name="Yamashiro T."/>
            <person name="Shiraishi A."/>
            <person name="Satake H."/>
            <person name="Nakayama K."/>
        </authorList>
    </citation>
    <scope>NUCLEOTIDE SEQUENCE</scope>
</reference>
<name>A0A699JDI0_TANCI</name>
<proteinExistence type="predicted"/>
<dbReference type="GO" id="GO:0003676">
    <property type="term" value="F:nucleic acid binding"/>
    <property type="evidence" value="ECO:0007669"/>
    <property type="project" value="InterPro"/>
</dbReference>
<dbReference type="CDD" id="cd00590">
    <property type="entry name" value="RRM_SF"/>
    <property type="match status" value="1"/>
</dbReference>
<dbReference type="AlphaFoldDB" id="A0A699JDI0"/>